<feature type="chain" id="PRO_5039116384" description="SCP domain-containing protein" evidence="3">
    <location>
        <begin position="29"/>
        <end position="319"/>
    </location>
</feature>
<evidence type="ECO:0000313" key="6">
    <source>
        <dbReference type="Proteomes" id="UP000824241"/>
    </source>
</evidence>
<accession>A0A9D1DYA2</accession>
<organism evidence="5 6">
    <name type="scientific">Candidatus Faecivivens stercoravium</name>
    <dbReference type="NCBI Taxonomy" id="2840803"/>
    <lineage>
        <taxon>Bacteria</taxon>
        <taxon>Bacillati</taxon>
        <taxon>Bacillota</taxon>
        <taxon>Clostridia</taxon>
        <taxon>Eubacteriales</taxon>
        <taxon>Oscillospiraceae</taxon>
        <taxon>Oscillospiraceae incertae sedis</taxon>
        <taxon>Candidatus Faecivivens</taxon>
    </lineage>
</organism>
<dbReference type="Gene3D" id="2.10.270.20">
    <property type="match status" value="1"/>
</dbReference>
<comment type="caution">
    <text evidence="5">The sequence shown here is derived from an EMBL/GenBank/DDBJ whole genome shotgun (WGS) entry which is preliminary data.</text>
</comment>
<reference evidence="5" key="2">
    <citation type="journal article" date="2021" name="PeerJ">
        <title>Extensive microbial diversity within the chicken gut microbiome revealed by metagenomics and culture.</title>
        <authorList>
            <person name="Gilroy R."/>
            <person name="Ravi A."/>
            <person name="Getino M."/>
            <person name="Pursley I."/>
            <person name="Horton D.L."/>
            <person name="Alikhan N.F."/>
            <person name="Baker D."/>
            <person name="Gharbi K."/>
            <person name="Hall N."/>
            <person name="Watson M."/>
            <person name="Adriaenssens E.M."/>
            <person name="Foster-Nyarko E."/>
            <person name="Jarju S."/>
            <person name="Secka A."/>
            <person name="Antonio M."/>
            <person name="Oren A."/>
            <person name="Chaudhuri R.R."/>
            <person name="La Ragione R."/>
            <person name="Hildebrand F."/>
            <person name="Pallen M.J."/>
        </authorList>
    </citation>
    <scope>NUCLEOTIDE SEQUENCE</scope>
    <source>
        <strain evidence="5">CHK189-12415</strain>
    </source>
</reference>
<feature type="repeat" description="Cell wall-binding" evidence="2">
    <location>
        <begin position="86"/>
        <end position="105"/>
    </location>
</feature>
<dbReference type="PANTHER" id="PTHR31157">
    <property type="entry name" value="SCP DOMAIN-CONTAINING PROTEIN"/>
    <property type="match status" value="1"/>
</dbReference>
<feature type="signal peptide" evidence="3">
    <location>
        <begin position="1"/>
        <end position="28"/>
    </location>
</feature>
<feature type="repeat" description="Cell wall-binding" evidence="2">
    <location>
        <begin position="106"/>
        <end position="125"/>
    </location>
</feature>
<dbReference type="InterPro" id="IPR014044">
    <property type="entry name" value="CAP_dom"/>
</dbReference>
<dbReference type="Pfam" id="PF00188">
    <property type="entry name" value="CAP"/>
    <property type="match status" value="1"/>
</dbReference>
<feature type="repeat" description="Cell wall-binding" evidence="2">
    <location>
        <begin position="126"/>
        <end position="145"/>
    </location>
</feature>
<keyword evidence="3" id="KW-0732">Signal</keyword>
<feature type="repeat" description="Cell wall-binding" evidence="2">
    <location>
        <begin position="66"/>
        <end position="85"/>
    </location>
</feature>
<dbReference type="SUPFAM" id="SSF55797">
    <property type="entry name" value="PR-1-like"/>
    <property type="match status" value="1"/>
</dbReference>
<dbReference type="InterPro" id="IPR035940">
    <property type="entry name" value="CAP_sf"/>
</dbReference>
<feature type="domain" description="SCP" evidence="4">
    <location>
        <begin position="201"/>
        <end position="316"/>
    </location>
</feature>
<proteinExistence type="predicted"/>
<evidence type="ECO:0000259" key="4">
    <source>
        <dbReference type="Pfam" id="PF00188"/>
    </source>
</evidence>
<protein>
    <recommendedName>
        <fullName evidence="4">SCP domain-containing protein</fullName>
    </recommendedName>
</protein>
<dbReference type="PROSITE" id="PS51170">
    <property type="entry name" value="CW"/>
    <property type="match status" value="6"/>
</dbReference>
<evidence type="ECO:0000256" key="2">
    <source>
        <dbReference type="PROSITE-ProRule" id="PRU00591"/>
    </source>
</evidence>
<dbReference type="Gene3D" id="3.40.33.10">
    <property type="entry name" value="CAP"/>
    <property type="match status" value="1"/>
</dbReference>
<evidence type="ECO:0000256" key="1">
    <source>
        <dbReference type="ARBA" id="ARBA00022737"/>
    </source>
</evidence>
<sequence length="319" mass="35112">MKPWIKKLTAILFSASVAASALAMPASAAWQQSGSQWRYTTGSGYATGWRQIGGTWYYFNGSGVMQTGWQQVGGTWYYMDASGAMRTGWVFVDGAWYYLQASGAMKTGWLHLNGVWYFLNGGGVMKTGWVYTGGKWYYMDSSGVMQTGWLELDGKRYYFDESGAMATGSLTIGGTAYQFDDSGALIEEEPVDTSEMADELLREINTVRQKEGLSALTLSDALTSAAQARAREQALMGSISHKRPDGSEWYTILAEHGVKAAGSGENLAMNYTSVQSVVKAWLESPTHRSNIVNSSYRYMGLGYYESDGDIYWVQLFASA</sequence>
<dbReference type="SUPFAM" id="SSF69360">
    <property type="entry name" value="Cell wall binding repeat"/>
    <property type="match status" value="1"/>
</dbReference>
<feature type="repeat" description="Cell wall-binding" evidence="2">
    <location>
        <begin position="46"/>
        <end position="65"/>
    </location>
</feature>
<name>A0A9D1DYA2_9FIRM</name>
<gene>
    <name evidence="5" type="ORF">IAB37_06695</name>
</gene>
<dbReference type="CDD" id="cd05379">
    <property type="entry name" value="CAP_bacterial"/>
    <property type="match status" value="1"/>
</dbReference>
<dbReference type="InterPro" id="IPR018337">
    <property type="entry name" value="Cell_wall/Cho-bd_repeat"/>
</dbReference>
<keyword evidence="1" id="KW-0677">Repeat</keyword>
<dbReference type="AlphaFoldDB" id="A0A9D1DYA2"/>
<dbReference type="EMBL" id="DVHA01000211">
    <property type="protein sequence ID" value="HIR61241.1"/>
    <property type="molecule type" value="Genomic_DNA"/>
</dbReference>
<dbReference type="Gene3D" id="2.10.270.10">
    <property type="entry name" value="Cholin Binding"/>
    <property type="match status" value="1"/>
</dbReference>
<evidence type="ECO:0000256" key="3">
    <source>
        <dbReference type="SAM" id="SignalP"/>
    </source>
</evidence>
<evidence type="ECO:0000313" key="5">
    <source>
        <dbReference type="EMBL" id="HIR61241.1"/>
    </source>
</evidence>
<feature type="repeat" description="Cell wall-binding" evidence="2">
    <location>
        <begin position="146"/>
        <end position="165"/>
    </location>
</feature>
<dbReference type="PANTHER" id="PTHR31157:SF1">
    <property type="entry name" value="SCP DOMAIN-CONTAINING PROTEIN"/>
    <property type="match status" value="1"/>
</dbReference>
<dbReference type="Pfam" id="PF19127">
    <property type="entry name" value="Choline_bind_3"/>
    <property type="match status" value="3"/>
</dbReference>
<dbReference type="Proteomes" id="UP000824241">
    <property type="component" value="Unassembled WGS sequence"/>
</dbReference>
<reference evidence="5" key="1">
    <citation type="submission" date="2020-10" db="EMBL/GenBank/DDBJ databases">
        <authorList>
            <person name="Gilroy R."/>
        </authorList>
    </citation>
    <scope>NUCLEOTIDE SEQUENCE</scope>
    <source>
        <strain evidence="5">CHK189-12415</strain>
    </source>
</reference>